<dbReference type="OrthoDB" id="3162439at2759"/>
<dbReference type="AlphaFoldDB" id="V5FXY0"/>
<dbReference type="Pfam" id="PF09994">
    <property type="entry name" value="T6SS_Tle1-like_cat"/>
    <property type="match status" value="1"/>
</dbReference>
<feature type="compositionally biased region" description="Polar residues" evidence="1">
    <location>
        <begin position="311"/>
        <end position="320"/>
    </location>
</feature>
<feature type="compositionally biased region" description="Basic and acidic residues" evidence="1">
    <location>
        <begin position="457"/>
        <end position="468"/>
    </location>
</feature>
<name>V5FXY0_BYSSN</name>
<protein>
    <recommendedName>
        <fullName evidence="2">T6SS Phospholipase effector Tle1-like catalytic domain-containing protein</fullName>
    </recommendedName>
</protein>
<evidence type="ECO:0000313" key="4">
    <source>
        <dbReference type="Proteomes" id="UP000018001"/>
    </source>
</evidence>
<reference evidence="4" key="1">
    <citation type="journal article" date="2014" name="Genome Announc.">
        <title>Draft genome sequence of the formaldehyde-resistant fungus Byssochlamys spectabilis No. 5 (anamorph Paecilomyces variotii No. 5) (NBRC109023).</title>
        <authorList>
            <person name="Oka T."/>
            <person name="Ekino K."/>
            <person name="Fukuda K."/>
            <person name="Nomura Y."/>
        </authorList>
    </citation>
    <scope>NUCLEOTIDE SEQUENCE [LARGE SCALE GENOMIC DNA]</scope>
    <source>
        <strain evidence="4">No. 5 / NBRC 109023</strain>
    </source>
</reference>
<comment type="caution">
    <text evidence="3">The sequence shown here is derived from an EMBL/GenBank/DDBJ whole genome shotgun (WGS) entry which is preliminary data.</text>
</comment>
<feature type="compositionally biased region" description="Polar residues" evidence="1">
    <location>
        <begin position="282"/>
        <end position="297"/>
    </location>
</feature>
<organism evidence="3 4">
    <name type="scientific">Byssochlamys spectabilis (strain No. 5 / NBRC 109023)</name>
    <name type="common">Paecilomyces variotii</name>
    <dbReference type="NCBI Taxonomy" id="1356009"/>
    <lineage>
        <taxon>Eukaryota</taxon>
        <taxon>Fungi</taxon>
        <taxon>Dikarya</taxon>
        <taxon>Ascomycota</taxon>
        <taxon>Pezizomycotina</taxon>
        <taxon>Eurotiomycetes</taxon>
        <taxon>Eurotiomycetidae</taxon>
        <taxon>Eurotiales</taxon>
        <taxon>Thermoascaceae</taxon>
        <taxon>Paecilomyces</taxon>
    </lineage>
</organism>
<gene>
    <name evidence="3" type="ORF">PVAR5_3239</name>
</gene>
<dbReference type="FunCoup" id="V5FXY0">
    <property type="interactions" value="23"/>
</dbReference>
<dbReference type="EMBL" id="BAUL01000096">
    <property type="protein sequence ID" value="GAD94611.1"/>
    <property type="molecule type" value="Genomic_DNA"/>
</dbReference>
<proteinExistence type="predicted"/>
<accession>V5FXY0</accession>
<dbReference type="PANTHER" id="PTHR33840:SF2">
    <property type="entry name" value="TLE1 PHOSPHOLIPASE DOMAIN-CONTAINING PROTEIN"/>
    <property type="match status" value="1"/>
</dbReference>
<feature type="domain" description="T6SS Phospholipase effector Tle1-like catalytic" evidence="2">
    <location>
        <begin position="11"/>
        <end position="415"/>
    </location>
</feature>
<dbReference type="PANTHER" id="PTHR33840">
    <property type="match status" value="1"/>
</dbReference>
<dbReference type="InParanoid" id="V5FXY0"/>
<evidence type="ECO:0000259" key="2">
    <source>
        <dbReference type="Pfam" id="PF09994"/>
    </source>
</evidence>
<feature type="compositionally biased region" description="Basic and acidic residues" evidence="1">
    <location>
        <begin position="263"/>
        <end position="275"/>
    </location>
</feature>
<evidence type="ECO:0000313" key="3">
    <source>
        <dbReference type="EMBL" id="GAD94611.1"/>
    </source>
</evidence>
<sequence length="698" mass="79164">MATVGPAPPPKTFVLCFDGTGNKFSGDESDSNVLKIFRMLDRNRGNQYHYYQPGIGTYVTTTSLSNHGTFHRIKSAYMKAKDSAIGSSFDDHVMGGYKFLMRYYTPGDDIYFFGFSRGSYIARFLAEMLDYIGLLESGNEELIRFAWKTFAKWQQRAEGTEDDRKEKKRLFHYMKAFRETFSRPVNRIRFMGLFDTVNSVPRFESAWMQRSKFPYTARSSARVIRHAVGIDERRAKFRQDLISEAKPWKATNHPRHYWRSKLHGPDGKRHEEKPDAVPTIVVNDNGNQDTTARTQGKQRGHDDSDSVYRTPHSSRPGSTHNEQRYRAPSPNRNAGLAVPIQTASTDDLASIRSGVSGTSLQVPGFSPDANDDEAAQDIVEVWFPGGHADIGGGWKLGEGEIWPLSHAPLVWMVQEAQRAGLAFDPKKLKQFECCEEYSGDFSPISSRSASPEPTPENGEKKEHHQTRYDGRSMNQSISSYRFHEALHISSTKGLLHDCLQFGAGLPTTSVLSWRIMEYLPFRRMDLQPDGSWKPIRWPLPCGEVRDIPSDAQIHVSALRRLKADPSYRPGNLIIGGGGRGVKKAPEEYGIGEWVVYQNEGDPVRETYVRKSHSKKARRQTVALSGVVQLRRSSRILNRPERSHWLLHRDVDAESSTDQQRRRIFSTGVADGNRDFCEPVEVPEGQALWRGGPKFIQRD</sequence>
<feature type="region of interest" description="Disordered" evidence="1">
    <location>
        <begin position="441"/>
        <end position="468"/>
    </location>
</feature>
<evidence type="ECO:0000256" key="1">
    <source>
        <dbReference type="SAM" id="MobiDB-lite"/>
    </source>
</evidence>
<feature type="region of interest" description="Disordered" evidence="1">
    <location>
        <begin position="255"/>
        <end position="337"/>
    </location>
</feature>
<dbReference type="HOGENOM" id="CLU_005049_0_1_1"/>
<dbReference type="eggNOG" id="ENOG502QPR9">
    <property type="taxonomic scope" value="Eukaryota"/>
</dbReference>
<keyword evidence="4" id="KW-1185">Reference proteome</keyword>
<dbReference type="Proteomes" id="UP000018001">
    <property type="component" value="Unassembled WGS sequence"/>
</dbReference>
<dbReference type="InterPro" id="IPR018712">
    <property type="entry name" value="Tle1-like_cat"/>
</dbReference>